<comment type="subcellular location">
    <subcellularLocation>
        <location evidence="2">Nucleus</location>
    </subcellularLocation>
</comment>
<dbReference type="Proteomes" id="UP000694546">
    <property type="component" value="Chromosome 4"/>
</dbReference>
<comment type="similarity">
    <text evidence="3">Belongs to the HARBI1 family.</text>
</comment>
<keyword evidence="6" id="KW-0378">Hydrolase</keyword>
<evidence type="ECO:0000313" key="9">
    <source>
        <dbReference type="Ensembl" id="ENSGMOP00000064848.1"/>
    </source>
</evidence>
<evidence type="ECO:0000256" key="4">
    <source>
        <dbReference type="ARBA" id="ARBA00022722"/>
    </source>
</evidence>
<dbReference type="Ensembl" id="ENSGMOT00000036727.1">
    <property type="protein sequence ID" value="ENSGMOP00000064848.1"/>
    <property type="gene ID" value="ENSGMOG00000035295.1"/>
</dbReference>
<keyword evidence="7" id="KW-0539">Nucleus</keyword>
<feature type="domain" description="DDE Tnp4" evidence="8">
    <location>
        <begin position="172"/>
        <end position="336"/>
    </location>
</feature>
<dbReference type="GO" id="GO:0016787">
    <property type="term" value="F:hydrolase activity"/>
    <property type="evidence" value="ECO:0007669"/>
    <property type="project" value="UniProtKB-KW"/>
</dbReference>
<evidence type="ECO:0000313" key="10">
    <source>
        <dbReference type="Proteomes" id="UP000694546"/>
    </source>
</evidence>
<sequence length="426" mass="49194">MEDQLDTDCMMVVLGLILTEKSQSKRKKRLWRKSWRRRDHGLYMLLRELEMTDRAGFRDLLRMNAEEFEYILNKVAPMITKQDTRWRLAITAKERLALTLRYLATGESFASLSYQFRVGESTISMIVIETCEALHQTLKDEYLKTPTTEQEWLDIAKDFHHKWQFNHCLGAIDGKHINILPPAHSGSTFRNYKGRFSVQMMAVVDARYRFSYISVGAQGRASDAGVFAESDFKQALDSGLLNLPAAALLPGSDMEIPYMFVGDDAYPLRLDLMKPYPFRNMEHQQRVFNYRLSRARRVVENGFGIWANRWRVFLTNIMLNPDKVQKMVFATVCLHNYLRQVRSDPYTPAGLADTEDENHRLVEGTWRGDGLGAMLPLQPGRCGNSSMAAKAVRRQYEKLLCYASRQGSLAGQLHLEFFKLFVYVLI</sequence>
<dbReference type="OMA" id="ICLEPDK"/>
<dbReference type="GO" id="GO:0046872">
    <property type="term" value="F:metal ion binding"/>
    <property type="evidence" value="ECO:0007669"/>
    <property type="project" value="UniProtKB-KW"/>
</dbReference>
<comment type="cofactor">
    <cofactor evidence="1">
        <name>a divalent metal cation</name>
        <dbReference type="ChEBI" id="CHEBI:60240"/>
    </cofactor>
</comment>
<evidence type="ECO:0000259" key="8">
    <source>
        <dbReference type="Pfam" id="PF13359"/>
    </source>
</evidence>
<dbReference type="GeneTree" id="ENSGT00940000164115"/>
<dbReference type="InterPro" id="IPR045249">
    <property type="entry name" value="HARBI1-like"/>
</dbReference>
<organism evidence="9 10">
    <name type="scientific">Gadus morhua</name>
    <name type="common">Atlantic cod</name>
    <dbReference type="NCBI Taxonomy" id="8049"/>
    <lineage>
        <taxon>Eukaryota</taxon>
        <taxon>Metazoa</taxon>
        <taxon>Chordata</taxon>
        <taxon>Craniata</taxon>
        <taxon>Vertebrata</taxon>
        <taxon>Euteleostomi</taxon>
        <taxon>Actinopterygii</taxon>
        <taxon>Neopterygii</taxon>
        <taxon>Teleostei</taxon>
        <taxon>Neoteleostei</taxon>
        <taxon>Acanthomorphata</taxon>
        <taxon>Zeiogadaria</taxon>
        <taxon>Gadariae</taxon>
        <taxon>Gadiformes</taxon>
        <taxon>Gadoidei</taxon>
        <taxon>Gadidae</taxon>
        <taxon>Gadus</taxon>
    </lineage>
</organism>
<dbReference type="PANTHER" id="PTHR22930:SF258">
    <property type="entry name" value="PROTEIN ALP1-LIKE ISOFORM X1"/>
    <property type="match status" value="1"/>
</dbReference>
<protein>
    <recommendedName>
        <fullName evidence="8">DDE Tnp4 domain-containing protein</fullName>
    </recommendedName>
</protein>
<keyword evidence="4" id="KW-0540">Nuclease</keyword>
<evidence type="ECO:0000256" key="7">
    <source>
        <dbReference type="ARBA" id="ARBA00023242"/>
    </source>
</evidence>
<dbReference type="AlphaFoldDB" id="A0A8C5CY88"/>
<dbReference type="Pfam" id="PF13359">
    <property type="entry name" value="DDE_Tnp_4"/>
    <property type="match status" value="1"/>
</dbReference>
<evidence type="ECO:0000256" key="2">
    <source>
        <dbReference type="ARBA" id="ARBA00004123"/>
    </source>
</evidence>
<proteinExistence type="inferred from homology"/>
<evidence type="ECO:0000256" key="6">
    <source>
        <dbReference type="ARBA" id="ARBA00022801"/>
    </source>
</evidence>
<evidence type="ECO:0000256" key="5">
    <source>
        <dbReference type="ARBA" id="ARBA00022723"/>
    </source>
</evidence>
<keyword evidence="5" id="KW-0479">Metal-binding</keyword>
<dbReference type="GO" id="GO:0004518">
    <property type="term" value="F:nuclease activity"/>
    <property type="evidence" value="ECO:0007669"/>
    <property type="project" value="UniProtKB-KW"/>
</dbReference>
<keyword evidence="10" id="KW-1185">Reference proteome</keyword>
<reference evidence="9" key="2">
    <citation type="submission" date="2025-09" db="UniProtKB">
        <authorList>
            <consortium name="Ensembl"/>
        </authorList>
    </citation>
    <scope>IDENTIFICATION</scope>
</reference>
<accession>A0A8C5CY88</accession>
<dbReference type="InterPro" id="IPR027806">
    <property type="entry name" value="HARBI1_dom"/>
</dbReference>
<evidence type="ECO:0000256" key="3">
    <source>
        <dbReference type="ARBA" id="ARBA00006958"/>
    </source>
</evidence>
<dbReference type="PANTHER" id="PTHR22930">
    <property type="match status" value="1"/>
</dbReference>
<reference evidence="9" key="1">
    <citation type="submission" date="2025-08" db="UniProtKB">
        <authorList>
            <consortium name="Ensembl"/>
        </authorList>
    </citation>
    <scope>IDENTIFICATION</scope>
</reference>
<evidence type="ECO:0000256" key="1">
    <source>
        <dbReference type="ARBA" id="ARBA00001968"/>
    </source>
</evidence>
<dbReference type="GO" id="GO:0005634">
    <property type="term" value="C:nucleus"/>
    <property type="evidence" value="ECO:0007669"/>
    <property type="project" value="UniProtKB-SubCell"/>
</dbReference>
<name>A0A8C5CY88_GADMO</name>